<dbReference type="OrthoDB" id="3438340at2759"/>
<organism evidence="2 3">
    <name type="scientific">Fibroporia radiculosa</name>
    <dbReference type="NCBI Taxonomy" id="599839"/>
    <lineage>
        <taxon>Eukaryota</taxon>
        <taxon>Fungi</taxon>
        <taxon>Dikarya</taxon>
        <taxon>Basidiomycota</taxon>
        <taxon>Agaricomycotina</taxon>
        <taxon>Agaricomycetes</taxon>
        <taxon>Polyporales</taxon>
        <taxon>Fibroporiaceae</taxon>
        <taxon>Fibroporia</taxon>
    </lineage>
</organism>
<feature type="region of interest" description="Disordered" evidence="1">
    <location>
        <begin position="34"/>
        <end position="223"/>
    </location>
</feature>
<reference evidence="2 3" key="1">
    <citation type="journal article" date="2012" name="Appl. Environ. Microbiol.">
        <title>Short-read sequencing for genomic analysis of the brown rot fungus Fibroporia radiculosa.</title>
        <authorList>
            <person name="Tang J.D."/>
            <person name="Perkins A.D."/>
            <person name="Sonstegard T.S."/>
            <person name="Schroeder S.G."/>
            <person name="Burgess S.C."/>
            <person name="Diehl S.V."/>
        </authorList>
    </citation>
    <scope>NUCLEOTIDE SEQUENCE [LARGE SCALE GENOMIC DNA]</scope>
    <source>
        <strain evidence="2 3">TFFH 294</strain>
    </source>
</reference>
<feature type="compositionally biased region" description="Basic residues" evidence="1">
    <location>
        <begin position="321"/>
        <end position="331"/>
    </location>
</feature>
<evidence type="ECO:0000313" key="2">
    <source>
        <dbReference type="EMBL" id="CCM05566.1"/>
    </source>
</evidence>
<sequence>MADVADDDDIDLETLQAQVDVSMAYTENLVSSWMKSSEGELPSSGPRRNEEKELEEYMRRPPRLGVGAAVPESTSLLSRDTARLKNKLAASSGKKRLRDDAQHAVVVLSDDEDESRASIIKKKARVDPFEKKGKRKKAQKDQPNAPSTSTTSHGPVPTLDKQKSYLGAVSIGDSSSESTLSGTHITLLSDAPARKSKKRKRKHRDETAAIDLTGSPAAQTSELPLPAAPTVLAHDEGQRVASASHQIRVHNQLRVDSTNKGRSPSVISLSSEKSSIIMKHSLFTESGPSVSGSRANPYPRVPLLNLHGPPGETEAVEASSKKRRRKKKKKKPLLEATPVEVLSDN</sequence>
<gene>
    <name evidence="2" type="ORF">FIBRA_07793</name>
</gene>
<feature type="compositionally biased region" description="Basic and acidic residues" evidence="1">
    <location>
        <begin position="47"/>
        <end position="59"/>
    </location>
</feature>
<dbReference type="InParanoid" id="J4IC04"/>
<feature type="region of interest" description="Disordered" evidence="1">
    <location>
        <begin position="284"/>
        <end position="345"/>
    </location>
</feature>
<feature type="compositionally biased region" description="Polar residues" evidence="1">
    <location>
        <begin position="284"/>
        <end position="294"/>
    </location>
</feature>
<name>J4IC04_9APHY</name>
<proteinExistence type="predicted"/>
<evidence type="ECO:0000313" key="3">
    <source>
        <dbReference type="Proteomes" id="UP000006352"/>
    </source>
</evidence>
<feature type="compositionally biased region" description="Basic residues" evidence="1">
    <location>
        <begin position="194"/>
        <end position="203"/>
    </location>
</feature>
<dbReference type="EMBL" id="HE797195">
    <property type="protein sequence ID" value="CCM05566.1"/>
    <property type="molecule type" value="Genomic_DNA"/>
</dbReference>
<dbReference type="GeneID" id="24100477"/>
<keyword evidence="3" id="KW-1185">Reference proteome</keyword>
<dbReference type="HOGENOM" id="CLU_071088_0_0_1"/>
<feature type="compositionally biased region" description="Polar residues" evidence="1">
    <location>
        <begin position="141"/>
        <end position="153"/>
    </location>
</feature>
<dbReference type="Proteomes" id="UP000006352">
    <property type="component" value="Unassembled WGS sequence"/>
</dbReference>
<accession>J4IC04</accession>
<dbReference type="AlphaFoldDB" id="J4IC04"/>
<feature type="compositionally biased region" description="Polar residues" evidence="1">
    <location>
        <begin position="172"/>
        <end position="186"/>
    </location>
</feature>
<evidence type="ECO:0000256" key="1">
    <source>
        <dbReference type="SAM" id="MobiDB-lite"/>
    </source>
</evidence>
<protein>
    <submittedName>
        <fullName evidence="2">Uncharacterized protein</fullName>
    </submittedName>
</protein>
<dbReference type="RefSeq" id="XP_012184849.1">
    <property type="nucleotide sequence ID" value="XM_012329459.1"/>
</dbReference>